<comment type="caution">
    <text evidence="7">The sequence shown here is derived from an EMBL/GenBank/DDBJ whole genome shotgun (WGS) entry which is preliminary data.</text>
</comment>
<sequence length="485" mass="54899">MMRELLLIVVSVVMGLGVVGQTVPDKTSYDFGELYAHSDRFVDIYFKNTGEKNAFFLRLDKLPEVTYRISGSTFAPDSSIAIRFQVNPKKKGRFTYAIPVYFSNLNEPITVKLKGEVVDLPPTTDMAAFQNCPDFTQNPGDGNPLDFTLTVVTVEKGSGKVLSKSDVALLQNGQVIGQWKTDRNGKIVKRVPLGYSYFYGAHDGYVPAELGAYINFRRNYIVLELEKREEDLLVVEQDVPEEEPQEEIVIEIEEEPENEEIVIIEEPDIPQEEITFEPEEEIVTEVPGLRDIPLDNFDPTYFKPNNLVFVLDVSTSMRAGDRFELLKYALYQLMDYIRPEDKIALVTYGSDARVVLPTTKGSNKDRMKKEVEDLKASGFTAGGKGIKLGYSLVKKGFIQNGNNQVFVITDGAFNRDSEDYERYVKRYTKEGYKLSVVGIKNAPKDESKMREVAELGNGRYVPVFKLSDAQWNLIHEIREASFKGQ</sequence>
<keyword evidence="3" id="KW-0963">Cytoplasm</keyword>
<evidence type="ECO:0000256" key="2">
    <source>
        <dbReference type="ARBA" id="ARBA00004496"/>
    </source>
</evidence>
<evidence type="ECO:0000256" key="4">
    <source>
        <dbReference type="ARBA" id="ARBA00023069"/>
    </source>
</evidence>
<accession>A0ABN1MP48</accession>
<dbReference type="PANTHER" id="PTHR10166">
    <property type="entry name" value="VOLTAGE-DEPENDENT CALCIUM CHANNEL SUBUNIT ALPHA-2/DELTA-RELATED"/>
    <property type="match status" value="1"/>
</dbReference>
<feature type="domain" description="VWFA" evidence="6">
    <location>
        <begin position="306"/>
        <end position="481"/>
    </location>
</feature>
<dbReference type="PANTHER" id="PTHR10166:SF37">
    <property type="entry name" value="STOLID, ISOFORM H"/>
    <property type="match status" value="1"/>
</dbReference>
<dbReference type="InterPro" id="IPR013783">
    <property type="entry name" value="Ig-like_fold"/>
</dbReference>
<evidence type="ECO:0000256" key="5">
    <source>
        <dbReference type="ARBA" id="ARBA00023273"/>
    </source>
</evidence>
<reference evidence="7 8" key="1">
    <citation type="journal article" date="2019" name="Int. J. Syst. Evol. Microbiol.">
        <title>The Global Catalogue of Microorganisms (GCM) 10K type strain sequencing project: providing services to taxonomists for standard genome sequencing and annotation.</title>
        <authorList>
            <consortium name="The Broad Institute Genomics Platform"/>
            <consortium name="The Broad Institute Genome Sequencing Center for Infectious Disease"/>
            <person name="Wu L."/>
            <person name="Ma J."/>
        </authorList>
    </citation>
    <scope>NUCLEOTIDE SEQUENCE [LARGE SCALE GENOMIC DNA]</scope>
    <source>
        <strain evidence="7 8">JCM 16083</strain>
    </source>
</reference>
<dbReference type="SMART" id="SM00327">
    <property type="entry name" value="VWA"/>
    <property type="match status" value="1"/>
</dbReference>
<dbReference type="EMBL" id="BAAAFH010000003">
    <property type="protein sequence ID" value="GAA0874686.1"/>
    <property type="molecule type" value="Genomic_DNA"/>
</dbReference>
<evidence type="ECO:0000313" key="7">
    <source>
        <dbReference type="EMBL" id="GAA0874686.1"/>
    </source>
</evidence>
<dbReference type="InterPro" id="IPR053879">
    <property type="entry name" value="HYDIN_VesB_CFA65-like_Ig"/>
</dbReference>
<dbReference type="Gene3D" id="2.60.40.10">
    <property type="entry name" value="Immunoglobulins"/>
    <property type="match status" value="1"/>
</dbReference>
<organism evidence="7 8">
    <name type="scientific">Wandonia haliotis</name>
    <dbReference type="NCBI Taxonomy" id="574963"/>
    <lineage>
        <taxon>Bacteria</taxon>
        <taxon>Pseudomonadati</taxon>
        <taxon>Bacteroidota</taxon>
        <taxon>Flavobacteriia</taxon>
        <taxon>Flavobacteriales</taxon>
        <taxon>Crocinitomicaceae</taxon>
        <taxon>Wandonia</taxon>
    </lineage>
</organism>
<keyword evidence="5" id="KW-0966">Cell projection</keyword>
<evidence type="ECO:0000313" key="8">
    <source>
        <dbReference type="Proteomes" id="UP001501126"/>
    </source>
</evidence>
<dbReference type="Pfam" id="PF00092">
    <property type="entry name" value="VWA"/>
    <property type="match status" value="1"/>
</dbReference>
<comment type="subcellular location">
    <subcellularLocation>
        <location evidence="1">Cell projection</location>
        <location evidence="1">Cilium</location>
    </subcellularLocation>
    <subcellularLocation>
        <location evidence="2">Cytoplasm</location>
    </subcellularLocation>
</comment>
<keyword evidence="8" id="KW-1185">Reference proteome</keyword>
<dbReference type="Gene3D" id="3.40.50.410">
    <property type="entry name" value="von Willebrand factor, type A domain"/>
    <property type="match status" value="1"/>
</dbReference>
<dbReference type="SUPFAM" id="SSF53300">
    <property type="entry name" value="vWA-like"/>
    <property type="match status" value="1"/>
</dbReference>
<gene>
    <name evidence="7" type="ORF">GCM10009118_10940</name>
</gene>
<dbReference type="PROSITE" id="PS50234">
    <property type="entry name" value="VWFA"/>
    <property type="match status" value="1"/>
</dbReference>
<proteinExistence type="predicted"/>
<evidence type="ECO:0000256" key="1">
    <source>
        <dbReference type="ARBA" id="ARBA00004138"/>
    </source>
</evidence>
<dbReference type="InterPro" id="IPR036465">
    <property type="entry name" value="vWFA_dom_sf"/>
</dbReference>
<keyword evidence="4" id="KW-0969">Cilium</keyword>
<dbReference type="Proteomes" id="UP001501126">
    <property type="component" value="Unassembled WGS sequence"/>
</dbReference>
<evidence type="ECO:0000256" key="3">
    <source>
        <dbReference type="ARBA" id="ARBA00022490"/>
    </source>
</evidence>
<dbReference type="RefSeq" id="WP_343785592.1">
    <property type="nucleotide sequence ID" value="NZ_BAAAFH010000003.1"/>
</dbReference>
<evidence type="ECO:0000259" key="6">
    <source>
        <dbReference type="PROSITE" id="PS50234"/>
    </source>
</evidence>
<dbReference type="InterPro" id="IPR002035">
    <property type="entry name" value="VWF_A"/>
</dbReference>
<dbReference type="InterPro" id="IPR051173">
    <property type="entry name" value="Ca_channel_alpha-2/delta"/>
</dbReference>
<protein>
    <recommendedName>
        <fullName evidence="6">VWFA domain-containing protein</fullName>
    </recommendedName>
</protein>
<name>A0ABN1MP48_9FLAO</name>
<dbReference type="Pfam" id="PF22544">
    <property type="entry name" value="HYDIN_VesB_CFA65-like_Ig"/>
    <property type="match status" value="1"/>
</dbReference>